<dbReference type="STRING" id="1802363.A2682_00515"/>
<evidence type="ECO:0000313" key="4">
    <source>
        <dbReference type="Proteomes" id="UP000178690"/>
    </source>
</evidence>
<dbReference type="NCBIfam" id="NF004064">
    <property type="entry name" value="PRK05578.1"/>
    <property type="match status" value="1"/>
</dbReference>
<name>A0A1G2PMD7_TERXR</name>
<evidence type="ECO:0000256" key="1">
    <source>
        <dbReference type="ARBA" id="ARBA00006576"/>
    </source>
</evidence>
<dbReference type="InterPro" id="IPR050202">
    <property type="entry name" value="Cyt/Deoxycyt_deaminase"/>
</dbReference>
<feature type="domain" description="CMP/dCMP-type deaminase" evidence="2">
    <location>
        <begin position="20"/>
        <end position="147"/>
    </location>
</feature>
<gene>
    <name evidence="3" type="ORF">A2682_00515</name>
</gene>
<proteinExistence type="inferred from homology"/>
<dbReference type="InterPro" id="IPR002125">
    <property type="entry name" value="CMP_dCMP_dom"/>
</dbReference>
<sequence length="162" mass="17600">MKLNHKTIRWQTGSYEELPNDLRELVDMARHMREQAYAPYSHYHVGAAVRGLSGKIYGGANVEAVIYTGTTHAEQQACNTMALDSAVPKNQRCFTALACVAKHGGIPCGFCLQFALEFCADRNSLIVGVDVDTGKVTIASVENFCPLSVFDRDSLAETSGPA</sequence>
<dbReference type="EMBL" id="MHST01000009">
    <property type="protein sequence ID" value="OHA49490.1"/>
    <property type="molecule type" value="Genomic_DNA"/>
</dbReference>
<reference evidence="3 4" key="1">
    <citation type="journal article" date="2016" name="Nat. Commun.">
        <title>Thousands of microbial genomes shed light on interconnected biogeochemical processes in an aquifer system.</title>
        <authorList>
            <person name="Anantharaman K."/>
            <person name="Brown C.T."/>
            <person name="Hug L.A."/>
            <person name="Sharon I."/>
            <person name="Castelle C.J."/>
            <person name="Probst A.J."/>
            <person name="Thomas B.C."/>
            <person name="Singh A."/>
            <person name="Wilkins M.J."/>
            <person name="Karaoz U."/>
            <person name="Brodie E.L."/>
            <person name="Williams K.H."/>
            <person name="Hubbard S.S."/>
            <person name="Banfield J.F."/>
        </authorList>
    </citation>
    <scope>NUCLEOTIDE SEQUENCE [LARGE SCALE GENOMIC DNA]</scope>
    <source>
        <strain evidence="4">RIFCSPHIGHO2_01_FULL_58_15</strain>
    </source>
</reference>
<dbReference type="GO" id="GO:0005829">
    <property type="term" value="C:cytosol"/>
    <property type="evidence" value="ECO:0007669"/>
    <property type="project" value="TreeGrafter"/>
</dbReference>
<comment type="caution">
    <text evidence="3">The sequence shown here is derived from an EMBL/GenBank/DDBJ whole genome shotgun (WGS) entry which is preliminary data.</text>
</comment>
<dbReference type="PANTHER" id="PTHR11644:SF2">
    <property type="entry name" value="CYTIDINE DEAMINASE"/>
    <property type="match status" value="1"/>
</dbReference>
<dbReference type="Pfam" id="PF00383">
    <property type="entry name" value="dCMP_cyt_deam_1"/>
    <property type="match status" value="1"/>
</dbReference>
<dbReference type="GO" id="GO:0055086">
    <property type="term" value="P:nucleobase-containing small molecule metabolic process"/>
    <property type="evidence" value="ECO:0007669"/>
    <property type="project" value="UniProtKB-ARBA"/>
</dbReference>
<dbReference type="Proteomes" id="UP000178690">
    <property type="component" value="Unassembled WGS sequence"/>
</dbReference>
<dbReference type="PANTHER" id="PTHR11644">
    <property type="entry name" value="CYTIDINE DEAMINASE"/>
    <property type="match status" value="1"/>
</dbReference>
<dbReference type="Gene3D" id="3.40.140.10">
    <property type="entry name" value="Cytidine Deaminase, domain 2"/>
    <property type="match status" value="1"/>
</dbReference>
<dbReference type="GO" id="GO:0004126">
    <property type="term" value="F:cytidine deaminase activity"/>
    <property type="evidence" value="ECO:0007669"/>
    <property type="project" value="UniProtKB-ARBA"/>
</dbReference>
<dbReference type="PROSITE" id="PS51747">
    <property type="entry name" value="CYT_DCMP_DEAMINASES_2"/>
    <property type="match status" value="1"/>
</dbReference>
<evidence type="ECO:0000313" key="3">
    <source>
        <dbReference type="EMBL" id="OHA49490.1"/>
    </source>
</evidence>
<dbReference type="GO" id="GO:0072527">
    <property type="term" value="P:pyrimidine-containing compound metabolic process"/>
    <property type="evidence" value="ECO:0007669"/>
    <property type="project" value="UniProtKB-ARBA"/>
</dbReference>
<dbReference type="InterPro" id="IPR016193">
    <property type="entry name" value="Cytidine_deaminase-like"/>
</dbReference>
<protein>
    <recommendedName>
        <fullName evidence="2">CMP/dCMP-type deaminase domain-containing protein</fullName>
    </recommendedName>
</protein>
<evidence type="ECO:0000259" key="2">
    <source>
        <dbReference type="PROSITE" id="PS51747"/>
    </source>
</evidence>
<dbReference type="AlphaFoldDB" id="A0A1G2PMD7"/>
<comment type="similarity">
    <text evidence="1">Belongs to the cytidine and deoxycytidylate deaminase family.</text>
</comment>
<dbReference type="SUPFAM" id="SSF53927">
    <property type="entry name" value="Cytidine deaminase-like"/>
    <property type="match status" value="1"/>
</dbReference>
<dbReference type="GO" id="GO:0008270">
    <property type="term" value="F:zinc ion binding"/>
    <property type="evidence" value="ECO:0007669"/>
    <property type="project" value="TreeGrafter"/>
</dbReference>
<dbReference type="CDD" id="cd01283">
    <property type="entry name" value="cytidine_deaminase"/>
    <property type="match status" value="1"/>
</dbReference>
<organism evidence="3 4">
    <name type="scientific">Terrybacteria sp. (strain RIFCSPHIGHO2_01_FULL_58_15)</name>
    <dbReference type="NCBI Taxonomy" id="1802363"/>
    <lineage>
        <taxon>Bacteria</taxon>
        <taxon>Candidatus Terryibacteriota</taxon>
    </lineage>
</organism>
<accession>A0A1G2PMD7</accession>